<comment type="caution">
    <text evidence="1">The sequence shown here is derived from an EMBL/GenBank/DDBJ whole genome shotgun (WGS) entry which is preliminary data.</text>
</comment>
<dbReference type="Proteomes" id="UP000821853">
    <property type="component" value="Chromosome 2"/>
</dbReference>
<evidence type="ECO:0000313" key="1">
    <source>
        <dbReference type="EMBL" id="KAH9369120.1"/>
    </source>
</evidence>
<evidence type="ECO:0000313" key="2">
    <source>
        <dbReference type="Proteomes" id="UP000821853"/>
    </source>
</evidence>
<dbReference type="VEuPathDB" id="VectorBase:HLOH_042815"/>
<reference evidence="1 2" key="1">
    <citation type="journal article" date="2020" name="Cell">
        <title>Large-Scale Comparative Analyses of Tick Genomes Elucidate Their Genetic Diversity and Vector Capacities.</title>
        <authorList>
            <consortium name="Tick Genome and Microbiome Consortium (TIGMIC)"/>
            <person name="Jia N."/>
            <person name="Wang J."/>
            <person name="Shi W."/>
            <person name="Du L."/>
            <person name="Sun Y."/>
            <person name="Zhan W."/>
            <person name="Jiang J.F."/>
            <person name="Wang Q."/>
            <person name="Zhang B."/>
            <person name="Ji P."/>
            <person name="Bell-Sakyi L."/>
            <person name="Cui X.M."/>
            <person name="Yuan T.T."/>
            <person name="Jiang B.G."/>
            <person name="Yang W.F."/>
            <person name="Lam T.T."/>
            <person name="Chang Q.C."/>
            <person name="Ding S.J."/>
            <person name="Wang X.J."/>
            <person name="Zhu J.G."/>
            <person name="Ruan X.D."/>
            <person name="Zhao L."/>
            <person name="Wei J.T."/>
            <person name="Ye R.Z."/>
            <person name="Que T.C."/>
            <person name="Du C.H."/>
            <person name="Zhou Y.H."/>
            <person name="Cheng J.X."/>
            <person name="Dai P.F."/>
            <person name="Guo W.B."/>
            <person name="Han X.H."/>
            <person name="Huang E.J."/>
            <person name="Li L.F."/>
            <person name="Wei W."/>
            <person name="Gao Y.C."/>
            <person name="Liu J.Z."/>
            <person name="Shao H.Z."/>
            <person name="Wang X."/>
            <person name="Wang C.C."/>
            <person name="Yang T.C."/>
            <person name="Huo Q.B."/>
            <person name="Li W."/>
            <person name="Chen H.Y."/>
            <person name="Chen S.E."/>
            <person name="Zhou L.G."/>
            <person name="Ni X.B."/>
            <person name="Tian J.H."/>
            <person name="Sheng Y."/>
            <person name="Liu T."/>
            <person name="Pan Y.S."/>
            <person name="Xia L.Y."/>
            <person name="Li J."/>
            <person name="Zhao F."/>
            <person name="Cao W.C."/>
        </authorList>
    </citation>
    <scope>NUCLEOTIDE SEQUENCE [LARGE SCALE GENOMIC DNA]</scope>
    <source>
        <strain evidence="1">HaeL-2018</strain>
    </source>
</reference>
<dbReference type="EMBL" id="JABSTR010000004">
    <property type="protein sequence ID" value="KAH9369120.1"/>
    <property type="molecule type" value="Genomic_DNA"/>
</dbReference>
<organism evidence="1 2">
    <name type="scientific">Haemaphysalis longicornis</name>
    <name type="common">Bush tick</name>
    <dbReference type="NCBI Taxonomy" id="44386"/>
    <lineage>
        <taxon>Eukaryota</taxon>
        <taxon>Metazoa</taxon>
        <taxon>Ecdysozoa</taxon>
        <taxon>Arthropoda</taxon>
        <taxon>Chelicerata</taxon>
        <taxon>Arachnida</taxon>
        <taxon>Acari</taxon>
        <taxon>Parasitiformes</taxon>
        <taxon>Ixodida</taxon>
        <taxon>Ixodoidea</taxon>
        <taxon>Ixodidae</taxon>
        <taxon>Haemaphysalinae</taxon>
        <taxon>Haemaphysalis</taxon>
    </lineage>
</organism>
<gene>
    <name evidence="1" type="ORF">HPB48_012777</name>
</gene>
<proteinExistence type="predicted"/>
<sequence length="103" mass="11739">MGPVEVKCKAFKRIFHSLVADKLSKIEQDGQNTVAAMWELTKPAVKIKAIEMGSCIKYEQNKKEISLRALLQTLTEQESKQPGAYRDDISTTKQKLEIIDEER</sequence>
<protein>
    <submittedName>
        <fullName evidence="1">Uncharacterized protein</fullName>
    </submittedName>
</protein>
<name>A0A9J6G3K8_HAELO</name>
<accession>A0A9J6G3K8</accession>
<keyword evidence="2" id="KW-1185">Reference proteome</keyword>
<dbReference type="AlphaFoldDB" id="A0A9J6G3K8"/>